<dbReference type="Proteomes" id="UP000193006">
    <property type="component" value="Chromosome"/>
</dbReference>
<dbReference type="GO" id="GO:0008745">
    <property type="term" value="F:N-acetylmuramoyl-L-alanine amidase activity"/>
    <property type="evidence" value="ECO:0007669"/>
    <property type="project" value="InterPro"/>
</dbReference>
<gene>
    <name evidence="4" type="primary">lyc_1</name>
    <name evidence="4" type="ORF">BkAM31D_02525</name>
</gene>
<dbReference type="InterPro" id="IPR002477">
    <property type="entry name" value="Peptidoglycan-bd-like"/>
</dbReference>
<reference evidence="4 5" key="1">
    <citation type="submission" date="2017-04" db="EMBL/GenBank/DDBJ databases">
        <title>Bacillus krulwichiae AM31D Genome sequencing and assembly.</title>
        <authorList>
            <person name="Krulwich T.A."/>
            <person name="Anastor L."/>
            <person name="Ehrlich R."/>
            <person name="Ehrlich G.D."/>
            <person name="Janto B."/>
        </authorList>
    </citation>
    <scope>NUCLEOTIDE SEQUENCE [LARGE SCALE GENOMIC DNA]</scope>
    <source>
        <strain evidence="4 5">AM31D</strain>
    </source>
</reference>
<dbReference type="Pfam" id="PF01471">
    <property type="entry name" value="PG_binding_1"/>
    <property type="match status" value="2"/>
</dbReference>
<evidence type="ECO:0000313" key="4">
    <source>
        <dbReference type="EMBL" id="ARK28815.1"/>
    </source>
</evidence>
<dbReference type="CDD" id="cd06583">
    <property type="entry name" value="PGRP"/>
    <property type="match status" value="1"/>
</dbReference>
<dbReference type="InterPro" id="IPR036366">
    <property type="entry name" value="PGBDSf"/>
</dbReference>
<dbReference type="SUPFAM" id="SSF47090">
    <property type="entry name" value="PGBD-like"/>
    <property type="match status" value="2"/>
</dbReference>
<evidence type="ECO:0000256" key="2">
    <source>
        <dbReference type="ARBA" id="ARBA00032390"/>
    </source>
</evidence>
<dbReference type="AlphaFoldDB" id="A0A1X9M5T8"/>
<feature type="domain" description="N-acetylmuramoyl-L-alanine amidase" evidence="3">
    <location>
        <begin position="11"/>
        <end position="137"/>
    </location>
</feature>
<dbReference type="Pfam" id="PF01510">
    <property type="entry name" value="Amidase_2"/>
    <property type="match status" value="1"/>
</dbReference>
<keyword evidence="4" id="KW-0326">Glycosidase</keyword>
<dbReference type="KEGG" id="bkw:BkAM31D_02525"/>
<dbReference type="Gene3D" id="1.10.101.10">
    <property type="entry name" value="PGBD-like superfamily/PGBD"/>
    <property type="match status" value="2"/>
</dbReference>
<accession>A0A1X9M5T8</accession>
<dbReference type="SUPFAM" id="SSF55846">
    <property type="entry name" value="N-acetylmuramoyl-L-alanine amidase-like"/>
    <property type="match status" value="1"/>
</dbReference>
<organism evidence="4 5">
    <name type="scientific">Halalkalibacter krulwichiae</name>
    <dbReference type="NCBI Taxonomy" id="199441"/>
    <lineage>
        <taxon>Bacteria</taxon>
        <taxon>Bacillati</taxon>
        <taxon>Bacillota</taxon>
        <taxon>Bacilli</taxon>
        <taxon>Bacillales</taxon>
        <taxon>Bacillaceae</taxon>
        <taxon>Halalkalibacter</taxon>
    </lineage>
</organism>
<dbReference type="GO" id="GO:0016798">
    <property type="term" value="F:hydrolase activity, acting on glycosyl bonds"/>
    <property type="evidence" value="ECO:0007669"/>
    <property type="project" value="UniProtKB-KW"/>
</dbReference>
<dbReference type="InterPro" id="IPR036505">
    <property type="entry name" value="Amidase/PGRP_sf"/>
</dbReference>
<protein>
    <recommendedName>
        <fullName evidence="2">Autolysin</fullName>
    </recommendedName>
    <alternativeName>
        <fullName evidence="1">Cell wall hydrolase</fullName>
    </alternativeName>
</protein>
<dbReference type="STRING" id="199441.BkAM31D_02525"/>
<evidence type="ECO:0000259" key="3">
    <source>
        <dbReference type="SMART" id="SM00644"/>
    </source>
</evidence>
<keyword evidence="5" id="KW-1185">Reference proteome</keyword>
<name>A0A1X9M5T8_9BACI</name>
<dbReference type="Gene3D" id="3.40.80.10">
    <property type="entry name" value="Peptidoglycan recognition protein-like"/>
    <property type="match status" value="1"/>
</dbReference>
<dbReference type="InterPro" id="IPR002502">
    <property type="entry name" value="Amidase_domain"/>
</dbReference>
<dbReference type="InterPro" id="IPR036365">
    <property type="entry name" value="PGBD-like_sf"/>
</dbReference>
<dbReference type="SMART" id="SM00644">
    <property type="entry name" value="Ami_2"/>
    <property type="match status" value="1"/>
</dbReference>
<dbReference type="GO" id="GO:0009253">
    <property type="term" value="P:peptidoglycan catabolic process"/>
    <property type="evidence" value="ECO:0007669"/>
    <property type="project" value="InterPro"/>
</dbReference>
<proteinExistence type="predicted"/>
<dbReference type="RefSeq" id="WP_085449725.1">
    <property type="nucleotide sequence ID" value="NZ_CP020814.1"/>
</dbReference>
<evidence type="ECO:0000313" key="5">
    <source>
        <dbReference type="Proteomes" id="UP000193006"/>
    </source>
</evidence>
<dbReference type="EMBL" id="CP020814">
    <property type="protein sequence ID" value="ARK28815.1"/>
    <property type="molecule type" value="Genomic_DNA"/>
</dbReference>
<sequence>MTKIIDIRNETPKRSTRAESRIKKIARHHSATLTGDFWSFWNGRWKGLGWLTGGYHEIIFPDGTVQLCYDSTVITNGVKDHNTVTYHICMVGNGSFTDAQEKAWEERCKLAMKRFGLKESDVLGHKEFSGQNTACPGIDMNKVRASLKGNKVEVKEEVIKEVVKPVVKGVQTSSQRVLRNVRPFMTGEDVKVVQRAVGAKVDGFYGDETERLVRAFQEQHNLIIDGIAGPQVFNAIKAGKKLSKPKYSRLLRVASPMMRGKDVEAVQTALGVAIDGWYGPVTEGAVKDFQRSQGIAVDGIVGPQTWSKLF</sequence>
<keyword evidence="4" id="KW-0378">Hydrolase</keyword>
<evidence type="ECO:0000256" key="1">
    <source>
        <dbReference type="ARBA" id="ARBA00030881"/>
    </source>
</evidence>